<evidence type="ECO:0000313" key="1">
    <source>
        <dbReference type="EMBL" id="MSB21079.1"/>
    </source>
</evidence>
<proteinExistence type="predicted"/>
<reference evidence="1 2" key="1">
    <citation type="journal article" date="2019" name="Nat. Med.">
        <title>A library of human gut bacterial isolates paired with longitudinal multiomics data enables mechanistic microbiome research.</title>
        <authorList>
            <person name="Poyet M."/>
            <person name="Groussin M."/>
            <person name="Gibbons S.M."/>
            <person name="Avila-Pacheco J."/>
            <person name="Jiang X."/>
            <person name="Kearney S.M."/>
            <person name="Perrotta A.R."/>
            <person name="Berdy B."/>
            <person name="Zhao S."/>
            <person name="Lieberman T.D."/>
            <person name="Swanson P.K."/>
            <person name="Smith M."/>
            <person name="Roesemann S."/>
            <person name="Alexander J.E."/>
            <person name="Rich S.A."/>
            <person name="Livny J."/>
            <person name="Vlamakis H."/>
            <person name="Clish C."/>
            <person name="Bullock K."/>
            <person name="Deik A."/>
            <person name="Scott J."/>
            <person name="Pierce K.A."/>
            <person name="Xavier R.J."/>
            <person name="Alm E.J."/>
        </authorList>
    </citation>
    <scope>NUCLEOTIDE SEQUENCE [LARGE SCALE GENOMIC DNA]</scope>
    <source>
        <strain evidence="1 2">BIOML-A2</strain>
    </source>
</reference>
<evidence type="ECO:0000313" key="2">
    <source>
        <dbReference type="Proteomes" id="UP000434475"/>
    </source>
</evidence>
<accession>A0A6I2R5J7</accession>
<dbReference type="EMBL" id="WKPR01000019">
    <property type="protein sequence ID" value="MSB21079.1"/>
    <property type="molecule type" value="Genomic_DNA"/>
</dbReference>
<protein>
    <submittedName>
        <fullName evidence="1">Uncharacterized protein</fullName>
    </submittedName>
</protein>
<gene>
    <name evidence="1" type="ORF">GKE97_16320</name>
</gene>
<sequence>MPASTYIDRQKYPKCIIESNIKNGPIDNIIDQSYYPEATIGCYMYKSVCGSTPHTFSDHIRGFVEPNAGAHYYVQSANSTNFSGAKLTVNLNNVTVDTKNNRNAYIAISMIASGTRLGNCDIGFCNTGDGWYPMIWAPDQSTTPRSGIDAKEKNGVYIKLSDKKTYLTGTVTIEASVEKKNGRDYVNARFLKNGSVVASATLYDPAGDYFSKNSTKPLLRWVRFVSLVPKDDKTGDWNDKSFLNVDLTNLKLVQASNGADVTWGNSNAHVEYAWSLQGANISSLKISNITPGGTAGKDHVEIIHRYKLH</sequence>
<dbReference type="Proteomes" id="UP000434475">
    <property type="component" value="Unassembled WGS sequence"/>
</dbReference>
<comment type="caution">
    <text evidence="1">The sequence shown here is derived from an EMBL/GenBank/DDBJ whole genome shotgun (WGS) entry which is preliminary data.</text>
</comment>
<dbReference type="RefSeq" id="WP_172697851.1">
    <property type="nucleotide sequence ID" value="NZ_BAABXT010000001.1"/>
</dbReference>
<name>A0A6I2R5J7_FLAPL</name>
<dbReference type="AlphaFoldDB" id="A0A6I2R5J7"/>
<organism evidence="1 2">
    <name type="scientific">Flavonifractor plautii</name>
    <name type="common">Fusobacterium plautii</name>
    <dbReference type="NCBI Taxonomy" id="292800"/>
    <lineage>
        <taxon>Bacteria</taxon>
        <taxon>Bacillati</taxon>
        <taxon>Bacillota</taxon>
        <taxon>Clostridia</taxon>
        <taxon>Eubacteriales</taxon>
        <taxon>Oscillospiraceae</taxon>
        <taxon>Flavonifractor</taxon>
    </lineage>
</organism>